<organism evidence="1 2">
    <name type="scientific">Fibrella forsythiae</name>
    <dbReference type="NCBI Taxonomy" id="2817061"/>
    <lineage>
        <taxon>Bacteria</taxon>
        <taxon>Pseudomonadati</taxon>
        <taxon>Bacteroidota</taxon>
        <taxon>Cytophagia</taxon>
        <taxon>Cytophagales</taxon>
        <taxon>Spirosomataceae</taxon>
        <taxon>Fibrella</taxon>
    </lineage>
</organism>
<evidence type="ECO:0000313" key="2">
    <source>
        <dbReference type="Proteomes" id="UP000664628"/>
    </source>
</evidence>
<accession>A0ABS3JNK8</accession>
<reference evidence="1 2" key="1">
    <citation type="submission" date="2021-03" db="EMBL/GenBank/DDBJ databases">
        <title>Fibrella sp. HMF5405 genome sequencing and assembly.</title>
        <authorList>
            <person name="Kang H."/>
            <person name="Kim H."/>
            <person name="Bae S."/>
            <person name="Joh K."/>
        </authorList>
    </citation>
    <scope>NUCLEOTIDE SEQUENCE [LARGE SCALE GENOMIC DNA]</scope>
    <source>
        <strain evidence="1 2">HMF5405</strain>
    </source>
</reference>
<sequence length="475" mass="55074">MEFRYKHVFDFINQFETPKEGILKQKNSTLDQVQAKLMLNESEFAIRFSIDNIETRINKKPIHKNVFFSGIDQLKFTTFFINHSYFNISTNSPFIEHYNAQLSQIESKNFNSKKDFFYRLVIPVKEKVDIIFKIQDTVFKTELGRSRTGTCTIIDSVEYNVHCIEDKNTNRHFLVINSSKEQNINIFRKKSFSVLIGLGYLLGYYAGGRGYYIAYNNIQMDSIHQYLHSELRDTMQSSYHPVYANAYGWSRNRKHLKRKMEPVSIKDFSKLCQKIDGSLDFASVCLSIIEVSTSSLFPMACGYAVALESLSEIILSDWEQNGVSSAPITDKKVSKLLVRELIKTLHQICPPSSTPENSLTPLQKRIENVNQKTNFNALKAPFELYGINLTEQDIDVLKTRNDFLHGRIPLLAKDANDTIDNLNKGLFYAAIRLYTLVNIQILKYIGFSGWIVNYPKRFEKYHKIKLPLEKTFRKI</sequence>
<protein>
    <recommendedName>
        <fullName evidence="3">ApeA N-terminal domain-containing protein</fullName>
    </recommendedName>
</protein>
<name>A0ABS3JNK8_9BACT</name>
<evidence type="ECO:0008006" key="3">
    <source>
        <dbReference type="Google" id="ProtNLM"/>
    </source>
</evidence>
<proteinExistence type="predicted"/>
<gene>
    <name evidence="1" type="ORF">J2I46_23515</name>
</gene>
<evidence type="ECO:0000313" key="1">
    <source>
        <dbReference type="EMBL" id="MBO0951573.1"/>
    </source>
</evidence>
<dbReference type="EMBL" id="JAFMYW010000008">
    <property type="protein sequence ID" value="MBO0951573.1"/>
    <property type="molecule type" value="Genomic_DNA"/>
</dbReference>
<comment type="caution">
    <text evidence="1">The sequence shown here is derived from an EMBL/GenBank/DDBJ whole genome shotgun (WGS) entry which is preliminary data.</text>
</comment>
<keyword evidence="2" id="KW-1185">Reference proteome</keyword>
<dbReference type="RefSeq" id="WP_207331524.1">
    <property type="nucleotide sequence ID" value="NZ_JAFMYW010000008.1"/>
</dbReference>
<dbReference type="Proteomes" id="UP000664628">
    <property type="component" value="Unassembled WGS sequence"/>
</dbReference>